<keyword evidence="10" id="KW-0739">Sodium transport</keyword>
<feature type="transmembrane region" description="Helical" evidence="12">
    <location>
        <begin position="70"/>
        <end position="89"/>
    </location>
</feature>
<feature type="compositionally biased region" description="Basic and acidic residues" evidence="11">
    <location>
        <begin position="782"/>
        <end position="803"/>
    </location>
</feature>
<feature type="compositionally biased region" description="Polar residues" evidence="11">
    <location>
        <begin position="1138"/>
        <end position="1157"/>
    </location>
</feature>
<feature type="compositionally biased region" description="Basic and acidic residues" evidence="11">
    <location>
        <begin position="664"/>
        <end position="677"/>
    </location>
</feature>
<feature type="compositionally biased region" description="Acidic residues" evidence="11">
    <location>
        <begin position="1003"/>
        <end position="1016"/>
    </location>
</feature>
<evidence type="ECO:0000256" key="4">
    <source>
        <dbReference type="ARBA" id="ARBA00022449"/>
    </source>
</evidence>
<organism evidence="14 15">
    <name type="scientific">Microbotryum intermedium</name>
    <dbReference type="NCBI Taxonomy" id="269621"/>
    <lineage>
        <taxon>Eukaryota</taxon>
        <taxon>Fungi</taxon>
        <taxon>Dikarya</taxon>
        <taxon>Basidiomycota</taxon>
        <taxon>Pucciniomycotina</taxon>
        <taxon>Microbotryomycetes</taxon>
        <taxon>Microbotryales</taxon>
        <taxon>Microbotryaceae</taxon>
        <taxon>Microbotryum</taxon>
    </lineage>
</organism>
<evidence type="ECO:0000256" key="6">
    <source>
        <dbReference type="ARBA" id="ARBA00022989"/>
    </source>
</evidence>
<feature type="region of interest" description="Disordered" evidence="11">
    <location>
        <begin position="825"/>
        <end position="875"/>
    </location>
</feature>
<name>A0A238FN04_9BASI</name>
<feature type="compositionally biased region" description="Basic and acidic residues" evidence="11">
    <location>
        <begin position="635"/>
        <end position="651"/>
    </location>
</feature>
<dbReference type="Proteomes" id="UP000198372">
    <property type="component" value="Unassembled WGS sequence"/>
</dbReference>
<feature type="region of interest" description="Disordered" evidence="11">
    <location>
        <begin position="764"/>
        <end position="804"/>
    </location>
</feature>
<dbReference type="PANTHER" id="PTHR31382:SF4">
    <property type="entry name" value="NA(+)_H(+) ANTIPORTER"/>
    <property type="match status" value="1"/>
</dbReference>
<evidence type="ECO:0000256" key="12">
    <source>
        <dbReference type="SAM" id="Phobius"/>
    </source>
</evidence>
<feature type="region of interest" description="Disordered" evidence="11">
    <location>
        <begin position="504"/>
        <end position="586"/>
    </location>
</feature>
<evidence type="ECO:0000313" key="15">
    <source>
        <dbReference type="Proteomes" id="UP000198372"/>
    </source>
</evidence>
<feature type="transmembrane region" description="Helical" evidence="12">
    <location>
        <begin position="354"/>
        <end position="373"/>
    </location>
</feature>
<comment type="similarity">
    <text evidence="2">Belongs to the fungal Na(+)/H(+) exchanger family.</text>
</comment>
<dbReference type="EMBL" id="FMSP01000023">
    <property type="protein sequence ID" value="SCV74667.1"/>
    <property type="molecule type" value="Genomic_DNA"/>
</dbReference>
<protein>
    <submittedName>
        <fullName evidence="14">BQ2448_7696 protein</fullName>
    </submittedName>
</protein>
<dbReference type="STRING" id="269621.A0A238FN04"/>
<evidence type="ECO:0000256" key="10">
    <source>
        <dbReference type="ARBA" id="ARBA00023201"/>
    </source>
</evidence>
<keyword evidence="3" id="KW-0813">Transport</keyword>
<feature type="compositionally biased region" description="Basic and acidic residues" evidence="11">
    <location>
        <begin position="764"/>
        <end position="774"/>
    </location>
</feature>
<feature type="compositionally biased region" description="Basic and acidic residues" evidence="11">
    <location>
        <begin position="888"/>
        <end position="897"/>
    </location>
</feature>
<keyword evidence="6 12" id="KW-1133">Transmembrane helix</keyword>
<feature type="compositionally biased region" description="Pro residues" evidence="11">
    <location>
        <begin position="1074"/>
        <end position="1083"/>
    </location>
</feature>
<keyword evidence="9 12" id="KW-0472">Membrane</keyword>
<feature type="compositionally biased region" description="Basic and acidic residues" evidence="11">
    <location>
        <begin position="684"/>
        <end position="693"/>
    </location>
</feature>
<dbReference type="OrthoDB" id="2190219at2759"/>
<dbReference type="GO" id="GO:0120029">
    <property type="term" value="P:proton export across plasma membrane"/>
    <property type="evidence" value="ECO:0007669"/>
    <property type="project" value="InterPro"/>
</dbReference>
<feature type="compositionally biased region" description="Polar residues" evidence="11">
    <location>
        <begin position="558"/>
        <end position="569"/>
    </location>
</feature>
<feature type="compositionally biased region" description="Low complexity" evidence="11">
    <location>
        <begin position="954"/>
        <end position="966"/>
    </location>
</feature>
<feature type="region of interest" description="Disordered" evidence="11">
    <location>
        <begin position="888"/>
        <end position="1157"/>
    </location>
</feature>
<dbReference type="InterPro" id="IPR004712">
    <property type="entry name" value="Na+/H+_antiporter_fungi"/>
</dbReference>
<gene>
    <name evidence="14" type="ORF">BQ2448_7696</name>
</gene>
<evidence type="ECO:0000256" key="11">
    <source>
        <dbReference type="SAM" id="MobiDB-lite"/>
    </source>
</evidence>
<proteinExistence type="inferred from homology"/>
<evidence type="ECO:0000256" key="3">
    <source>
        <dbReference type="ARBA" id="ARBA00022448"/>
    </source>
</evidence>
<keyword evidence="7" id="KW-0915">Sodium</keyword>
<reference evidence="15" key="1">
    <citation type="submission" date="2016-09" db="EMBL/GenBank/DDBJ databases">
        <authorList>
            <person name="Jeantristanb JTB J.-T."/>
            <person name="Ricardo R."/>
        </authorList>
    </citation>
    <scope>NUCLEOTIDE SEQUENCE [LARGE SCALE GENOMIC DNA]</scope>
</reference>
<dbReference type="GO" id="GO:0005886">
    <property type="term" value="C:plasma membrane"/>
    <property type="evidence" value="ECO:0007669"/>
    <property type="project" value="InterPro"/>
</dbReference>
<evidence type="ECO:0000256" key="1">
    <source>
        <dbReference type="ARBA" id="ARBA00004141"/>
    </source>
</evidence>
<feature type="compositionally biased region" description="Basic and acidic residues" evidence="11">
    <location>
        <begin position="598"/>
        <end position="615"/>
    </location>
</feature>
<evidence type="ECO:0000256" key="8">
    <source>
        <dbReference type="ARBA" id="ARBA00023065"/>
    </source>
</evidence>
<evidence type="ECO:0000256" key="7">
    <source>
        <dbReference type="ARBA" id="ARBA00023053"/>
    </source>
</evidence>
<feature type="compositionally biased region" description="Basic and acidic residues" evidence="11">
    <location>
        <begin position="532"/>
        <end position="542"/>
    </location>
</feature>
<keyword evidence="15" id="KW-1185">Reference proteome</keyword>
<keyword evidence="4" id="KW-0050">Antiport</keyword>
<accession>A0A238FN04</accession>
<evidence type="ECO:0000313" key="14">
    <source>
        <dbReference type="EMBL" id="SCV74667.1"/>
    </source>
</evidence>
<feature type="transmembrane region" description="Helical" evidence="12">
    <location>
        <begin position="109"/>
        <end position="127"/>
    </location>
</feature>
<evidence type="ECO:0000256" key="2">
    <source>
        <dbReference type="ARBA" id="ARBA00005248"/>
    </source>
</evidence>
<dbReference type="GO" id="GO:0042391">
    <property type="term" value="P:regulation of membrane potential"/>
    <property type="evidence" value="ECO:0007669"/>
    <property type="project" value="InterPro"/>
</dbReference>
<feature type="transmembrane region" description="Helical" evidence="12">
    <location>
        <begin position="419"/>
        <end position="440"/>
    </location>
</feature>
<feature type="compositionally biased region" description="Basic and acidic residues" evidence="11">
    <location>
        <begin position="1017"/>
        <end position="1029"/>
    </location>
</feature>
<dbReference type="AlphaFoldDB" id="A0A238FN04"/>
<feature type="domain" description="Cation/H+ exchanger transmembrane" evidence="13">
    <location>
        <begin position="53"/>
        <end position="483"/>
    </location>
</feature>
<dbReference type="GO" id="GO:0015385">
    <property type="term" value="F:sodium:proton antiporter activity"/>
    <property type="evidence" value="ECO:0007669"/>
    <property type="project" value="InterPro"/>
</dbReference>
<dbReference type="PANTHER" id="PTHR31382">
    <property type="entry name" value="NA(+)/H(+) ANTIPORTER"/>
    <property type="match status" value="1"/>
</dbReference>
<dbReference type="InterPro" id="IPR006153">
    <property type="entry name" value="Cation/H_exchanger_TM"/>
</dbReference>
<feature type="region of interest" description="Disordered" evidence="11">
    <location>
        <begin position="598"/>
        <end position="729"/>
    </location>
</feature>
<sequence>MTGFTPAKGDPRNITAYQGAGTAEEAEHELYKIVPEVNIVHLAITLLSIFVTFFGLFSGFVKERLYVGEAIIATGFGVAFSGYGAGVFAPRSWSAGHHFDDLTLELTRIVIALSVFAVGVELPKAYILRHWRSLAMLLGPIMLLGWMVSAALMFAIIPGLEFLPALVIAAGVTPTDPILASSVVGKGKFAQEHVPAHIRHVLQAESGCNDGAAFPFLVSTLRTSAYQTRATEPEFAPSLQYLALFLLLRGHHTIGESIGWWVLLVLLYQIVLGCVIGAVVGIAARKLLKFSKRRELIDRESMVAMYVALALLVTGLTTLAGSDDLLAAFACGTAFAWDDWFTESIEESNFSSTIDLLANCAIFIYLGATMPFAAWSDEMLTLTVWRLVLLALGILALRRLPAMFALQWWIPDIKTRREALFAGHFGPMGVGAIFISTLAAAKLPTPTVPPETSLDVLALIIQPVTYFIVLSSILIHGLTISFFTLGRRVHSRVASFSRTLTSASRDSRNGLGRSGPAMAEEPAWMSRVKRAQRGEDIIINRDDDLEPTSMAEKGLGGSSSSEFGTNSLEKSPVGDGPDPEDGRGDVSRMRLASMENDLERGAVDGEGMRPLEYDSHGISLDEEDLARTARTKKKMERENDEHPPKNVLEHVPEDDDRVGSWDTSLDRSDRERGHSSERLQAAETGRRSSEAAGKRRGSFSFVTGKDSKSPSRPPLRPKDSAREARYCSKNVTQTWQQGRKIIIDRNDGADVEVIDLDASPDALEKSARNDRHEILTVPPGAIEREKEKEPMRGQTPQEHEESAVQRVAQAMLRSGSMLATATAKLYKEEPSLSPEEKEKHRKEKLERDAWCRKEQHYPNDPAPMRRETQEWPEGKKVVVEHLDGTVDVREMTEEEKKRRIAKHLGALRALGHPIEALEGRGKRRSPAPSPSPRIDEEERDPSALWGRAIPGPGPSSTASSSPRTGSDQQHNNNAPPRSGTPPPVARKPNTGFALERTERLDPDSEEEASSDDDDGRDDDRAATTTDRSHSKPKPSGGAFKSVKGIFGLGSAKRSASPPPAQRPVITRIDVVPALPRPPSPPPSQTKDDPASGHMTLLRSPGHSPATPISASTIRFADATRPARDGGGPSSGVRPLPTIGNSSAPRRTPTQSSSKSAQ</sequence>
<evidence type="ECO:0000256" key="9">
    <source>
        <dbReference type="ARBA" id="ARBA00023136"/>
    </source>
</evidence>
<keyword evidence="5 12" id="KW-0812">Transmembrane</keyword>
<feature type="transmembrane region" description="Helical" evidence="12">
    <location>
        <begin position="39"/>
        <end position="58"/>
    </location>
</feature>
<feature type="transmembrane region" description="Helical" evidence="12">
    <location>
        <begin position="258"/>
        <end position="282"/>
    </location>
</feature>
<evidence type="ECO:0000256" key="5">
    <source>
        <dbReference type="ARBA" id="ARBA00022692"/>
    </source>
</evidence>
<dbReference type="GO" id="GO:0030007">
    <property type="term" value="P:intracellular potassium ion homeostasis"/>
    <property type="evidence" value="ECO:0007669"/>
    <property type="project" value="TreeGrafter"/>
</dbReference>
<evidence type="ECO:0000259" key="13">
    <source>
        <dbReference type="Pfam" id="PF00999"/>
    </source>
</evidence>
<feature type="compositionally biased region" description="Basic and acidic residues" evidence="11">
    <location>
        <begin position="716"/>
        <end position="726"/>
    </location>
</feature>
<comment type="subcellular location">
    <subcellularLocation>
        <location evidence="1">Membrane</location>
        <topology evidence="1">Multi-pass membrane protein</topology>
    </subcellularLocation>
</comment>
<keyword evidence="8" id="KW-0406">Ion transport</keyword>
<feature type="transmembrane region" description="Helical" evidence="12">
    <location>
        <begin position="460"/>
        <end position="485"/>
    </location>
</feature>
<dbReference type="Pfam" id="PF00999">
    <property type="entry name" value="Na_H_Exchanger"/>
    <property type="match status" value="1"/>
</dbReference>
<feature type="transmembrane region" description="Helical" evidence="12">
    <location>
        <begin position="134"/>
        <end position="157"/>
    </location>
</feature>
<dbReference type="GO" id="GO:0036376">
    <property type="term" value="P:sodium ion export across plasma membrane"/>
    <property type="evidence" value="ECO:0007669"/>
    <property type="project" value="InterPro"/>
</dbReference>
<feature type="transmembrane region" description="Helical" evidence="12">
    <location>
        <begin position="303"/>
        <end position="319"/>
    </location>
</feature>